<evidence type="ECO:0000313" key="2">
    <source>
        <dbReference type="EMBL" id="GJD45504.1"/>
    </source>
</evidence>
<proteinExistence type="predicted"/>
<dbReference type="PANTHER" id="PTHR33164">
    <property type="entry name" value="TRANSCRIPTIONAL REGULATOR, MARR FAMILY"/>
    <property type="match status" value="1"/>
</dbReference>
<name>A0ABQ4QKC1_9HYPH</name>
<dbReference type="EMBL" id="BPQG01000052">
    <property type="protein sequence ID" value="GJD45504.1"/>
    <property type="molecule type" value="Genomic_DNA"/>
</dbReference>
<dbReference type="PANTHER" id="PTHR33164:SF105">
    <property type="entry name" value="TRANSCRIPTIONAL REPRESSOR PROTEIN-RELATED"/>
    <property type="match status" value="1"/>
</dbReference>
<sequence length="169" mass="18305">MAKGVRARTDVEVASGTHRSRCSNAALRKATRNIGQLYDEVLAPCGLRTTQHSLLVTVRALGTPTMGQLAETMVMDLSGLGHTLKPLARDGYLRLVPDAADRRVRRVALTDLGAAKLEQSIPLWQDAQTRFEAAFGRERTDALRDVLAALARPGFRAAFARGARPDEAG</sequence>
<evidence type="ECO:0000313" key="3">
    <source>
        <dbReference type="Proteomes" id="UP001055117"/>
    </source>
</evidence>
<accession>A0ABQ4QKC1</accession>
<gene>
    <name evidence="2" type="ORF">AFCDBAGC_3378</name>
</gene>
<dbReference type="InterPro" id="IPR039422">
    <property type="entry name" value="MarR/SlyA-like"/>
</dbReference>
<dbReference type="RefSeq" id="WP_147831223.1">
    <property type="nucleotide sequence ID" value="NZ_BPQG01000052.1"/>
</dbReference>
<evidence type="ECO:0000259" key="1">
    <source>
        <dbReference type="PROSITE" id="PS50995"/>
    </source>
</evidence>
<dbReference type="SMART" id="SM00347">
    <property type="entry name" value="HTH_MARR"/>
    <property type="match status" value="1"/>
</dbReference>
<dbReference type="Proteomes" id="UP001055117">
    <property type="component" value="Unassembled WGS sequence"/>
</dbReference>
<organism evidence="2 3">
    <name type="scientific">Methylobacterium cerastii</name>
    <dbReference type="NCBI Taxonomy" id="932741"/>
    <lineage>
        <taxon>Bacteria</taxon>
        <taxon>Pseudomonadati</taxon>
        <taxon>Pseudomonadota</taxon>
        <taxon>Alphaproteobacteria</taxon>
        <taxon>Hyphomicrobiales</taxon>
        <taxon>Methylobacteriaceae</taxon>
        <taxon>Methylobacterium</taxon>
    </lineage>
</organism>
<feature type="domain" description="HTH marR-type" evidence="1">
    <location>
        <begin position="20"/>
        <end position="152"/>
    </location>
</feature>
<keyword evidence="3" id="KW-1185">Reference proteome</keyword>
<dbReference type="Gene3D" id="1.10.10.10">
    <property type="entry name" value="Winged helix-like DNA-binding domain superfamily/Winged helix DNA-binding domain"/>
    <property type="match status" value="1"/>
</dbReference>
<dbReference type="InterPro" id="IPR036388">
    <property type="entry name" value="WH-like_DNA-bd_sf"/>
</dbReference>
<dbReference type="SUPFAM" id="SSF46785">
    <property type="entry name" value="Winged helix' DNA-binding domain"/>
    <property type="match status" value="1"/>
</dbReference>
<protein>
    <recommendedName>
        <fullName evidence="1">HTH marR-type domain-containing protein</fullName>
    </recommendedName>
</protein>
<reference evidence="2 3" key="1">
    <citation type="journal article" date="2021" name="Front. Microbiol.">
        <title>Comprehensive Comparative Genomics and Phenotyping of Methylobacterium Species.</title>
        <authorList>
            <person name="Alessa O."/>
            <person name="Ogura Y."/>
            <person name="Fujitani Y."/>
            <person name="Takami H."/>
            <person name="Hayashi T."/>
            <person name="Sahin N."/>
            <person name="Tani A."/>
        </authorList>
    </citation>
    <scope>NUCLEOTIDE SEQUENCE [LARGE SCALE GENOMIC DNA]</scope>
    <source>
        <strain evidence="2 3">DSM 23679</strain>
    </source>
</reference>
<dbReference type="PROSITE" id="PS50995">
    <property type="entry name" value="HTH_MARR_2"/>
    <property type="match status" value="1"/>
</dbReference>
<dbReference type="InterPro" id="IPR036390">
    <property type="entry name" value="WH_DNA-bd_sf"/>
</dbReference>
<comment type="caution">
    <text evidence="2">The sequence shown here is derived from an EMBL/GenBank/DDBJ whole genome shotgun (WGS) entry which is preliminary data.</text>
</comment>
<dbReference type="InterPro" id="IPR000835">
    <property type="entry name" value="HTH_MarR-typ"/>
</dbReference>